<dbReference type="InterPro" id="IPR001478">
    <property type="entry name" value="PDZ"/>
</dbReference>
<comment type="caution">
    <text evidence="8">The sequence shown here is derived from an EMBL/GenBank/DDBJ whole genome shotgun (WGS) entry which is preliminary data.</text>
</comment>
<dbReference type="InterPro" id="IPR036034">
    <property type="entry name" value="PDZ_sf"/>
</dbReference>
<evidence type="ECO:0000313" key="8">
    <source>
        <dbReference type="EMBL" id="PNF24137.1"/>
    </source>
</evidence>
<evidence type="ECO:0000259" key="6">
    <source>
        <dbReference type="PROSITE" id="PS50089"/>
    </source>
</evidence>
<reference evidence="8 9" key="1">
    <citation type="submission" date="2017-12" db="EMBL/GenBank/DDBJ databases">
        <title>Hemimetabolous genomes reveal molecular basis of termite eusociality.</title>
        <authorList>
            <person name="Harrison M.C."/>
            <person name="Jongepier E."/>
            <person name="Robertson H.M."/>
            <person name="Arning N."/>
            <person name="Bitard-Feildel T."/>
            <person name="Chao H."/>
            <person name="Childers C.P."/>
            <person name="Dinh H."/>
            <person name="Doddapaneni H."/>
            <person name="Dugan S."/>
            <person name="Gowin J."/>
            <person name="Greiner C."/>
            <person name="Han Y."/>
            <person name="Hu H."/>
            <person name="Hughes D.S.T."/>
            <person name="Huylmans A.-K."/>
            <person name="Kemena C."/>
            <person name="Kremer L.P.M."/>
            <person name="Lee S.L."/>
            <person name="Lopez-Ezquerra A."/>
            <person name="Mallet L."/>
            <person name="Monroy-Kuhn J.M."/>
            <person name="Moser A."/>
            <person name="Murali S.C."/>
            <person name="Muzny D.M."/>
            <person name="Otani S."/>
            <person name="Piulachs M.-D."/>
            <person name="Poelchau M."/>
            <person name="Qu J."/>
            <person name="Schaub F."/>
            <person name="Wada-Katsumata A."/>
            <person name="Worley K.C."/>
            <person name="Xie Q."/>
            <person name="Ylla G."/>
            <person name="Poulsen M."/>
            <person name="Gibbs R.A."/>
            <person name="Schal C."/>
            <person name="Richards S."/>
            <person name="Belles X."/>
            <person name="Korb J."/>
            <person name="Bornberg-Bauer E."/>
        </authorList>
    </citation>
    <scope>NUCLEOTIDE SEQUENCE [LARGE SCALE GENOMIC DNA]</scope>
    <source>
        <tissue evidence="8">Whole body</tissue>
    </source>
</reference>
<keyword evidence="2 4" id="KW-0863">Zinc-finger</keyword>
<feature type="domain" description="PDZ" evidence="7">
    <location>
        <begin position="14"/>
        <end position="95"/>
    </location>
</feature>
<dbReference type="SUPFAM" id="SSF50156">
    <property type="entry name" value="PDZ domain-like"/>
    <property type="match status" value="1"/>
</dbReference>
<protein>
    <submittedName>
        <fullName evidence="8">Uncharacterized protein</fullName>
    </submittedName>
</protein>
<dbReference type="InterPro" id="IPR049548">
    <property type="entry name" value="Sina-like_RING"/>
</dbReference>
<dbReference type="Proteomes" id="UP000235965">
    <property type="component" value="Unassembled WGS sequence"/>
</dbReference>
<evidence type="ECO:0000256" key="1">
    <source>
        <dbReference type="ARBA" id="ARBA00022723"/>
    </source>
</evidence>
<feature type="compositionally biased region" description="Polar residues" evidence="5">
    <location>
        <begin position="228"/>
        <end position="245"/>
    </location>
</feature>
<dbReference type="GO" id="GO:0031624">
    <property type="term" value="F:ubiquitin conjugating enzyme binding"/>
    <property type="evidence" value="ECO:0007669"/>
    <property type="project" value="TreeGrafter"/>
</dbReference>
<dbReference type="InterPro" id="IPR004162">
    <property type="entry name" value="SINA-like_animal"/>
</dbReference>
<dbReference type="PROSITE" id="PS50106">
    <property type="entry name" value="PDZ"/>
    <property type="match status" value="1"/>
</dbReference>
<dbReference type="GO" id="GO:0005737">
    <property type="term" value="C:cytoplasm"/>
    <property type="evidence" value="ECO:0007669"/>
    <property type="project" value="TreeGrafter"/>
</dbReference>
<dbReference type="FunFam" id="3.30.40.10:FF:000741">
    <property type="entry name" value="Uncharacterized protein, isoform A"/>
    <property type="match status" value="1"/>
</dbReference>
<feature type="domain" description="RING-type" evidence="6">
    <location>
        <begin position="131"/>
        <end position="166"/>
    </location>
</feature>
<keyword evidence="9" id="KW-1185">Reference proteome</keyword>
<evidence type="ECO:0000256" key="3">
    <source>
        <dbReference type="ARBA" id="ARBA00022833"/>
    </source>
</evidence>
<dbReference type="EMBL" id="NEVH01017533">
    <property type="protein sequence ID" value="PNF24137.1"/>
    <property type="molecule type" value="Genomic_DNA"/>
</dbReference>
<evidence type="ECO:0000256" key="2">
    <source>
        <dbReference type="ARBA" id="ARBA00022771"/>
    </source>
</evidence>
<keyword evidence="3" id="KW-0862">Zinc</keyword>
<dbReference type="GO" id="GO:0061630">
    <property type="term" value="F:ubiquitin protein ligase activity"/>
    <property type="evidence" value="ECO:0007669"/>
    <property type="project" value="TreeGrafter"/>
</dbReference>
<dbReference type="SUPFAM" id="SSF57850">
    <property type="entry name" value="RING/U-box"/>
    <property type="match status" value="1"/>
</dbReference>
<name>A0A2J7Q6C8_9NEOP</name>
<dbReference type="GO" id="GO:0043161">
    <property type="term" value="P:proteasome-mediated ubiquitin-dependent protein catabolic process"/>
    <property type="evidence" value="ECO:0007669"/>
    <property type="project" value="TreeGrafter"/>
</dbReference>
<dbReference type="AlphaFoldDB" id="A0A2J7Q6C8"/>
<dbReference type="InterPro" id="IPR013083">
    <property type="entry name" value="Znf_RING/FYVE/PHD"/>
</dbReference>
<dbReference type="PANTHER" id="PTHR45877:SF2">
    <property type="entry name" value="E3 UBIQUITIN-PROTEIN LIGASE SINA-RELATED"/>
    <property type="match status" value="1"/>
</dbReference>
<gene>
    <name evidence="8" type="ORF">B7P43_G00603</name>
</gene>
<keyword evidence="1" id="KW-0479">Metal-binding</keyword>
<dbReference type="InterPro" id="IPR001841">
    <property type="entry name" value="Znf_RING"/>
</dbReference>
<evidence type="ECO:0000259" key="7">
    <source>
        <dbReference type="PROSITE" id="PS50106"/>
    </source>
</evidence>
<organism evidence="8 9">
    <name type="scientific">Cryptotermes secundus</name>
    <dbReference type="NCBI Taxonomy" id="105785"/>
    <lineage>
        <taxon>Eukaryota</taxon>
        <taxon>Metazoa</taxon>
        <taxon>Ecdysozoa</taxon>
        <taxon>Arthropoda</taxon>
        <taxon>Hexapoda</taxon>
        <taxon>Insecta</taxon>
        <taxon>Pterygota</taxon>
        <taxon>Neoptera</taxon>
        <taxon>Polyneoptera</taxon>
        <taxon>Dictyoptera</taxon>
        <taxon>Blattodea</taxon>
        <taxon>Blattoidea</taxon>
        <taxon>Termitoidae</taxon>
        <taxon>Kalotermitidae</taxon>
        <taxon>Cryptotermitinae</taxon>
        <taxon>Cryptotermes</taxon>
    </lineage>
</organism>
<feature type="compositionally biased region" description="Polar residues" evidence="5">
    <location>
        <begin position="266"/>
        <end position="276"/>
    </location>
</feature>
<sequence length="540" mass="58622">MQKEANEIQPSLRLCYVSRPSAGYCGFHLTRTAWDPYPWVSKVESGSAAEAAGLQAGDCVLEVNGEDVLGQRVREVASRVRAKADRVTLLLWNAGSDPHTAASYISGNGTTPVSLQRLSSCLQSALQLLECPVCLETVPPPAFQCCNGHVLCGSCRTRAEKCPVCRVSLGPRGRCLLADKLHSLLTTMLNQSKEKCAANTKQPQKHPALYLKSRIATDCVHGIDDEQSNPTAATSNGNPSTQDLPDTSCEHAQPKENISPHGRGNAASQSTANDGNSKLNISRVVVKTKASSEENITLCTQQLPDRRISHQISSSYIQKTTPFPLRTRSFSAGQIPVGSESLLGKTFCAEANGLLFHCPFPTKPEPYCCSIVNGPRPLLQHLREVHQGPFVEYFLQLSSSGVTVRLPLSCSKPVAESSLKSFTAHGDLVFFVEVATAATTGRRLIWLWLMGDAVQAERYRLRLTLPEGDTHTGPVFPLTASWGDVVNSNCCVSIEERRYIHGNPEVQLEILDVGSARTKQDSMEDTSTLANSISDPCSSY</sequence>
<dbReference type="PANTHER" id="PTHR45877">
    <property type="entry name" value="E3 UBIQUITIN-PROTEIN LIGASE SIAH2"/>
    <property type="match status" value="1"/>
</dbReference>
<feature type="region of interest" description="Disordered" evidence="5">
    <location>
        <begin position="226"/>
        <end position="276"/>
    </location>
</feature>
<dbReference type="Pfam" id="PF17820">
    <property type="entry name" value="PDZ_6"/>
    <property type="match status" value="1"/>
</dbReference>
<accession>A0A2J7Q6C8</accession>
<dbReference type="CDD" id="cd16571">
    <property type="entry name" value="RING-HC_SIAHs"/>
    <property type="match status" value="1"/>
</dbReference>
<dbReference type="Gene3D" id="2.30.42.10">
    <property type="match status" value="1"/>
</dbReference>
<dbReference type="Pfam" id="PF21362">
    <property type="entry name" value="Sina_RING"/>
    <property type="match status" value="1"/>
</dbReference>
<dbReference type="GO" id="GO:0008270">
    <property type="term" value="F:zinc ion binding"/>
    <property type="evidence" value="ECO:0007669"/>
    <property type="project" value="UniProtKB-KW"/>
</dbReference>
<dbReference type="InParanoid" id="A0A2J7Q6C8"/>
<dbReference type="Gene3D" id="3.30.40.10">
    <property type="entry name" value="Zinc/RING finger domain, C3HC4 (zinc finger)"/>
    <property type="match status" value="1"/>
</dbReference>
<feature type="compositionally biased region" description="Polar residues" evidence="5">
    <location>
        <begin position="525"/>
        <end position="540"/>
    </location>
</feature>
<proteinExistence type="predicted"/>
<dbReference type="OrthoDB" id="8186160at2759"/>
<dbReference type="SMART" id="SM00228">
    <property type="entry name" value="PDZ"/>
    <property type="match status" value="1"/>
</dbReference>
<dbReference type="STRING" id="105785.A0A2J7Q6C8"/>
<dbReference type="CDD" id="cd06768">
    <property type="entry name" value="PDZ_NHERF-like"/>
    <property type="match status" value="1"/>
</dbReference>
<dbReference type="PROSITE" id="PS50089">
    <property type="entry name" value="ZF_RING_2"/>
    <property type="match status" value="1"/>
</dbReference>
<dbReference type="InterPro" id="IPR041489">
    <property type="entry name" value="PDZ_6"/>
</dbReference>
<evidence type="ECO:0000256" key="4">
    <source>
        <dbReference type="PROSITE-ProRule" id="PRU00175"/>
    </source>
</evidence>
<evidence type="ECO:0000256" key="5">
    <source>
        <dbReference type="SAM" id="MobiDB-lite"/>
    </source>
</evidence>
<evidence type="ECO:0000313" key="9">
    <source>
        <dbReference type="Proteomes" id="UP000235965"/>
    </source>
</evidence>
<feature type="region of interest" description="Disordered" evidence="5">
    <location>
        <begin position="519"/>
        <end position="540"/>
    </location>
</feature>